<name>K1TUM2_9ZZZZ</name>
<comment type="caution">
    <text evidence="2">The sequence shown here is derived from an EMBL/GenBank/DDBJ whole genome shotgun (WGS) entry which is preliminary data.</text>
</comment>
<dbReference type="InterPro" id="IPR016134">
    <property type="entry name" value="Dockerin_dom"/>
</dbReference>
<dbReference type="GO" id="GO:0004553">
    <property type="term" value="F:hydrolase activity, hydrolyzing O-glycosyl compounds"/>
    <property type="evidence" value="ECO:0007669"/>
    <property type="project" value="InterPro"/>
</dbReference>
<gene>
    <name evidence="2" type="ORF">OBE_00718</name>
</gene>
<dbReference type="Pfam" id="PF00404">
    <property type="entry name" value="Dockerin_1"/>
    <property type="match status" value="1"/>
</dbReference>
<dbReference type="InterPro" id="IPR002105">
    <property type="entry name" value="Dockerin_1_rpt"/>
</dbReference>
<dbReference type="PROSITE" id="PS51766">
    <property type="entry name" value="DOCKERIN"/>
    <property type="match status" value="1"/>
</dbReference>
<proteinExistence type="predicted"/>
<organism evidence="2">
    <name type="scientific">human gut metagenome</name>
    <dbReference type="NCBI Taxonomy" id="408170"/>
    <lineage>
        <taxon>unclassified sequences</taxon>
        <taxon>metagenomes</taxon>
        <taxon>organismal metagenomes</taxon>
    </lineage>
</organism>
<dbReference type="AlphaFoldDB" id="K1TUM2"/>
<dbReference type="InterPro" id="IPR013783">
    <property type="entry name" value="Ig-like_fold"/>
</dbReference>
<dbReference type="CDD" id="cd14256">
    <property type="entry name" value="Dockerin_I"/>
    <property type="match status" value="1"/>
</dbReference>
<dbReference type="InterPro" id="IPR036439">
    <property type="entry name" value="Dockerin_dom_sf"/>
</dbReference>
<evidence type="ECO:0000313" key="2">
    <source>
        <dbReference type="EMBL" id="EKC76692.1"/>
    </source>
</evidence>
<dbReference type="SUPFAM" id="SSF63446">
    <property type="entry name" value="Type I dockerin domain"/>
    <property type="match status" value="1"/>
</dbReference>
<accession>K1TUM2</accession>
<dbReference type="EMBL" id="AJWZ01000492">
    <property type="protein sequence ID" value="EKC76692.1"/>
    <property type="molecule type" value="Genomic_DNA"/>
</dbReference>
<sequence>MVKDLDVNSITVVGNGEDNWLNGVAWGVDAEVNHMTQVSDKVYQIKYENIESADDAYQFKFAVNDDWAANWGLPEQSAAPIGEEFDLTFNGQNMLLNTVSAGYPEDSLVDVTITLDLTKFDYPSRSGAKANIKIDGNRVPLLGDADGDYSITVVDATTIQKIAINLMSIAADDANAFKACDANEDGRISIKDATLVQKYIVGGYETGNVGSPISVE</sequence>
<dbReference type="GO" id="GO:0000272">
    <property type="term" value="P:polysaccharide catabolic process"/>
    <property type="evidence" value="ECO:0007669"/>
    <property type="project" value="InterPro"/>
</dbReference>
<dbReference type="Gene3D" id="2.60.40.10">
    <property type="entry name" value="Immunoglobulins"/>
    <property type="match status" value="1"/>
</dbReference>
<protein>
    <recommendedName>
        <fullName evidence="1">Dockerin domain-containing protein</fullName>
    </recommendedName>
</protein>
<dbReference type="Gene3D" id="1.10.1330.10">
    <property type="entry name" value="Dockerin domain"/>
    <property type="match status" value="1"/>
</dbReference>
<feature type="domain" description="Dockerin" evidence="1">
    <location>
        <begin position="138"/>
        <end position="209"/>
    </location>
</feature>
<reference evidence="2" key="1">
    <citation type="journal article" date="2013" name="Environ. Microbiol.">
        <title>Microbiota from the distal guts of lean and obese adolescents exhibit partial functional redundancy besides clear differences in community structure.</title>
        <authorList>
            <person name="Ferrer M."/>
            <person name="Ruiz A."/>
            <person name="Lanza F."/>
            <person name="Haange S.B."/>
            <person name="Oberbach A."/>
            <person name="Till H."/>
            <person name="Bargiela R."/>
            <person name="Campoy C."/>
            <person name="Segura M.T."/>
            <person name="Richter M."/>
            <person name="von Bergen M."/>
            <person name="Seifert J."/>
            <person name="Suarez A."/>
        </authorList>
    </citation>
    <scope>NUCLEOTIDE SEQUENCE</scope>
</reference>
<evidence type="ECO:0000259" key="1">
    <source>
        <dbReference type="PROSITE" id="PS51766"/>
    </source>
</evidence>